<keyword evidence="3" id="KW-1185">Reference proteome</keyword>
<dbReference type="EMBL" id="JAAGAX010000007">
    <property type="protein sequence ID" value="KAF2308946.1"/>
    <property type="molecule type" value="Genomic_DNA"/>
</dbReference>
<feature type="region of interest" description="Disordered" evidence="1">
    <location>
        <begin position="139"/>
        <end position="207"/>
    </location>
</feature>
<comment type="caution">
    <text evidence="2">The sequence shown here is derived from an EMBL/GenBank/DDBJ whole genome shotgun (WGS) entry which is preliminary data.</text>
</comment>
<name>A0A6A6M9P5_HEVBR</name>
<evidence type="ECO:0000256" key="1">
    <source>
        <dbReference type="SAM" id="MobiDB-lite"/>
    </source>
</evidence>
<reference evidence="2 3" key="1">
    <citation type="journal article" date="2020" name="Mol. Plant">
        <title>The Chromosome-Based Rubber Tree Genome Provides New Insights into Spurge Genome Evolution and Rubber Biosynthesis.</title>
        <authorList>
            <person name="Liu J."/>
            <person name="Shi C."/>
            <person name="Shi C.C."/>
            <person name="Li W."/>
            <person name="Zhang Q.J."/>
            <person name="Zhang Y."/>
            <person name="Li K."/>
            <person name="Lu H.F."/>
            <person name="Shi C."/>
            <person name="Zhu S.T."/>
            <person name="Xiao Z.Y."/>
            <person name="Nan H."/>
            <person name="Yue Y."/>
            <person name="Zhu X.G."/>
            <person name="Wu Y."/>
            <person name="Hong X.N."/>
            <person name="Fan G.Y."/>
            <person name="Tong Y."/>
            <person name="Zhang D."/>
            <person name="Mao C.L."/>
            <person name="Liu Y.L."/>
            <person name="Hao S.J."/>
            <person name="Liu W.Q."/>
            <person name="Lv M.Q."/>
            <person name="Zhang H.B."/>
            <person name="Liu Y."/>
            <person name="Hu-Tang G.R."/>
            <person name="Wang J.P."/>
            <person name="Wang J.H."/>
            <person name="Sun Y.H."/>
            <person name="Ni S.B."/>
            <person name="Chen W.B."/>
            <person name="Zhang X.C."/>
            <person name="Jiao Y.N."/>
            <person name="Eichler E.E."/>
            <person name="Li G.H."/>
            <person name="Liu X."/>
            <person name="Gao L.Z."/>
        </authorList>
    </citation>
    <scope>NUCLEOTIDE SEQUENCE [LARGE SCALE GENOMIC DNA]</scope>
    <source>
        <strain evidence="3">cv. GT1</strain>
        <tissue evidence="2">Leaf</tissue>
    </source>
</reference>
<evidence type="ECO:0000313" key="3">
    <source>
        <dbReference type="Proteomes" id="UP000467840"/>
    </source>
</evidence>
<feature type="region of interest" description="Disordered" evidence="1">
    <location>
        <begin position="229"/>
        <end position="278"/>
    </location>
</feature>
<feature type="compositionally biased region" description="Polar residues" evidence="1">
    <location>
        <begin position="230"/>
        <end position="240"/>
    </location>
</feature>
<feature type="region of interest" description="Disordered" evidence="1">
    <location>
        <begin position="325"/>
        <end position="368"/>
    </location>
</feature>
<dbReference type="AlphaFoldDB" id="A0A6A6M9P5"/>
<evidence type="ECO:0000313" key="2">
    <source>
        <dbReference type="EMBL" id="KAF2308946.1"/>
    </source>
</evidence>
<proteinExistence type="predicted"/>
<protein>
    <submittedName>
        <fullName evidence="2">Uncharacterized protein</fullName>
    </submittedName>
</protein>
<feature type="compositionally biased region" description="Basic and acidic residues" evidence="1">
    <location>
        <begin position="262"/>
        <end position="278"/>
    </location>
</feature>
<sequence>MLVEADLDTNVHGNATLILRLPVADQVPLGCYHLGTSLSGLLAMYGLLAGSSLSFTFPMVVVFSRQASLYSVSLRRVSLQPGALSLLEQGFKGNHHKGGRAIGREQKTSPRAEINKEIQEQSDVYSIKAMNPMATSAPSVFEQGFKGNHHKGRRDITSEQQTSPRAENNKEIQEQSNASPTKARSPMGAGAPSTFEQGFKGNHHKVRRAIQSEQKISPSAAINKEIQEQPDVSLTKSMSPTGAGAPLLFEQGFKGNHRKGRRDIESEQKTSPRARNNKEIHEQLDASATKALSAIGAPSVFQQGFKGNHHKGASSVFEQGFKGNHKKGRMAIQSEQKISPRAVSNKEIQKQLDASSTKSMSPMGAGPPSVFEQGFRGNHHKGAPSAFEQGFKGNNHKGRRAIEKILTDNGEYIKPLLIGGMAFISQS</sequence>
<organism evidence="2 3">
    <name type="scientific">Hevea brasiliensis</name>
    <name type="common">Para rubber tree</name>
    <name type="synonym">Siphonia brasiliensis</name>
    <dbReference type="NCBI Taxonomy" id="3981"/>
    <lineage>
        <taxon>Eukaryota</taxon>
        <taxon>Viridiplantae</taxon>
        <taxon>Streptophyta</taxon>
        <taxon>Embryophyta</taxon>
        <taxon>Tracheophyta</taxon>
        <taxon>Spermatophyta</taxon>
        <taxon>Magnoliopsida</taxon>
        <taxon>eudicotyledons</taxon>
        <taxon>Gunneridae</taxon>
        <taxon>Pentapetalae</taxon>
        <taxon>rosids</taxon>
        <taxon>fabids</taxon>
        <taxon>Malpighiales</taxon>
        <taxon>Euphorbiaceae</taxon>
        <taxon>Crotonoideae</taxon>
        <taxon>Micrandreae</taxon>
        <taxon>Hevea</taxon>
    </lineage>
</organism>
<dbReference type="Proteomes" id="UP000467840">
    <property type="component" value="Chromosome 17"/>
</dbReference>
<gene>
    <name evidence="2" type="ORF">GH714_025719</name>
</gene>
<accession>A0A6A6M9P5</accession>